<dbReference type="PANTHER" id="PTHR30349">
    <property type="entry name" value="PHAGE INTEGRASE-RELATED"/>
    <property type="match status" value="1"/>
</dbReference>
<dbReference type="InterPro" id="IPR050090">
    <property type="entry name" value="Tyrosine_recombinase_XerCD"/>
</dbReference>
<dbReference type="GO" id="GO:0006310">
    <property type="term" value="P:DNA recombination"/>
    <property type="evidence" value="ECO:0007669"/>
    <property type="project" value="UniProtKB-KW"/>
</dbReference>
<evidence type="ECO:0000256" key="1">
    <source>
        <dbReference type="ARBA" id="ARBA00008857"/>
    </source>
</evidence>
<evidence type="ECO:0000256" key="3">
    <source>
        <dbReference type="ARBA" id="ARBA00023125"/>
    </source>
</evidence>
<dbReference type="SUPFAM" id="SSF56349">
    <property type="entry name" value="DNA breaking-rejoining enzymes"/>
    <property type="match status" value="1"/>
</dbReference>
<accession>A0A7L7TK79</accession>
<evidence type="ECO:0000259" key="6">
    <source>
        <dbReference type="PROSITE" id="PS51898"/>
    </source>
</evidence>
<dbReference type="RefSeq" id="WP_054076278.1">
    <property type="nucleotide sequence ID" value="NZ_MK569690.1"/>
</dbReference>
<dbReference type="InterPro" id="IPR010998">
    <property type="entry name" value="Integrase_recombinase_N"/>
</dbReference>
<geneLocation type="plasmid" evidence="8">
    <name>pMG4_1215</name>
</geneLocation>
<keyword evidence="3 5" id="KW-0238">DNA-binding</keyword>
<dbReference type="CDD" id="cd00397">
    <property type="entry name" value="DNA_BRE_C"/>
    <property type="match status" value="1"/>
</dbReference>
<reference evidence="8" key="1">
    <citation type="submission" date="2019-02" db="EMBL/GenBank/DDBJ databases">
        <authorList>
            <person name="Taiaroa G."/>
            <person name="Butler M."/>
            <person name="Lamont I."/>
            <person name="Black M."/>
            <person name="Poulter J."/>
            <person name="Zhao M."/>
            <person name="Poulter R."/>
        </authorList>
    </citation>
    <scope>NUCLEOTIDE SEQUENCE</scope>
    <source>
        <strain evidence="8">1215</strain>
        <plasmid evidence="8">pMG4_1215</plasmid>
    </source>
</reference>
<evidence type="ECO:0000256" key="5">
    <source>
        <dbReference type="PROSITE-ProRule" id="PRU01248"/>
    </source>
</evidence>
<name>A0A7L7TK79_PSESF</name>
<dbReference type="EMBL" id="MK569690">
    <property type="protein sequence ID" value="QOC74148.1"/>
    <property type="molecule type" value="Genomic_DNA"/>
</dbReference>
<dbReference type="PROSITE" id="PS51898">
    <property type="entry name" value="TYR_RECOMBINASE"/>
    <property type="match status" value="1"/>
</dbReference>
<evidence type="ECO:0000259" key="7">
    <source>
        <dbReference type="PROSITE" id="PS51900"/>
    </source>
</evidence>
<sequence>MQRNPVDQMAEKILAGTEVALTPSTVERELNSVEMELNAIGKFFYKWRNSPHTLRRYQTEIARLWLWASDQRLLISQLTDNDLERYEEFLADPQPRSRWCSGRKYPRGSVEWRPFVSGLSITSTNHAFNAIRAMFTVWLKSGYIHSDPMANKARIGSSMNDGVDTSLSAAVESKDRWFDDKMALAIKQALAAMPDTSASLVAKRSQYTLIIRTLTVTGARVSELVHAKQSQVYEDRSGWWIKLRGKGGKLRTVPLPVDYITGVLMPWRESHGLPRIPATDELTPLCPPRKWVEGKSGLNSRMVLDIVKTTAKLAATLMPPEAQRATALLQKASNHWFRHTFITALIDDNVPVKTILTTVGQSSEQTLRIYDHKQDNDRHVDVTRVASKL</sequence>
<comment type="similarity">
    <text evidence="1">Belongs to the 'phage' integrase family.</text>
</comment>
<dbReference type="AlphaFoldDB" id="A0A7L7TK79"/>
<dbReference type="GO" id="GO:0003677">
    <property type="term" value="F:DNA binding"/>
    <property type="evidence" value="ECO:0007669"/>
    <property type="project" value="UniProtKB-UniRule"/>
</dbReference>
<dbReference type="Gene3D" id="1.10.443.10">
    <property type="entry name" value="Intergrase catalytic core"/>
    <property type="match status" value="1"/>
</dbReference>
<dbReference type="Pfam" id="PF00589">
    <property type="entry name" value="Phage_integrase"/>
    <property type="match status" value="1"/>
</dbReference>
<keyword evidence="4" id="KW-0233">DNA recombination</keyword>
<keyword evidence="8" id="KW-0614">Plasmid</keyword>
<dbReference type="InterPro" id="IPR002104">
    <property type="entry name" value="Integrase_catalytic"/>
</dbReference>
<dbReference type="PANTHER" id="PTHR30349:SF41">
    <property type="entry name" value="INTEGRASE_RECOMBINASE PROTEIN MJ0367-RELATED"/>
    <property type="match status" value="1"/>
</dbReference>
<feature type="domain" description="Core-binding (CB)" evidence="7">
    <location>
        <begin position="35"/>
        <end position="139"/>
    </location>
</feature>
<organism evidence="8">
    <name type="scientific">Pseudomonas syringae pv. actinidiae</name>
    <dbReference type="NCBI Taxonomy" id="103796"/>
    <lineage>
        <taxon>Bacteria</taxon>
        <taxon>Pseudomonadati</taxon>
        <taxon>Pseudomonadota</taxon>
        <taxon>Gammaproteobacteria</taxon>
        <taxon>Pseudomonadales</taxon>
        <taxon>Pseudomonadaceae</taxon>
        <taxon>Pseudomonas</taxon>
        <taxon>Pseudomonas syringae</taxon>
    </lineage>
</organism>
<dbReference type="PROSITE" id="PS51900">
    <property type="entry name" value="CB"/>
    <property type="match status" value="1"/>
</dbReference>
<dbReference type="InterPro" id="IPR011010">
    <property type="entry name" value="DNA_brk_join_enz"/>
</dbReference>
<proteinExistence type="inferred from homology"/>
<dbReference type="InterPro" id="IPR013762">
    <property type="entry name" value="Integrase-like_cat_sf"/>
</dbReference>
<dbReference type="GO" id="GO:0015074">
    <property type="term" value="P:DNA integration"/>
    <property type="evidence" value="ECO:0007669"/>
    <property type="project" value="UniProtKB-KW"/>
</dbReference>
<protein>
    <submittedName>
        <fullName evidence="8">Integrase</fullName>
    </submittedName>
</protein>
<evidence type="ECO:0000256" key="2">
    <source>
        <dbReference type="ARBA" id="ARBA00022908"/>
    </source>
</evidence>
<dbReference type="Gene3D" id="1.10.150.130">
    <property type="match status" value="1"/>
</dbReference>
<feature type="domain" description="Tyr recombinase" evidence="6">
    <location>
        <begin position="173"/>
        <end position="384"/>
    </location>
</feature>
<evidence type="ECO:0000313" key="8">
    <source>
        <dbReference type="EMBL" id="QOC74148.1"/>
    </source>
</evidence>
<dbReference type="InterPro" id="IPR044068">
    <property type="entry name" value="CB"/>
</dbReference>
<keyword evidence="2" id="KW-0229">DNA integration</keyword>
<evidence type="ECO:0000256" key="4">
    <source>
        <dbReference type="ARBA" id="ARBA00023172"/>
    </source>
</evidence>